<keyword evidence="4 10" id="KW-0418">Kinase</keyword>
<evidence type="ECO:0000259" key="9">
    <source>
        <dbReference type="PROSITE" id="PS50011"/>
    </source>
</evidence>
<dbReference type="GO" id="GO:0004712">
    <property type="term" value="F:protein serine/threonine/tyrosine kinase activity"/>
    <property type="evidence" value="ECO:0007669"/>
    <property type="project" value="TreeGrafter"/>
</dbReference>
<dbReference type="eggNOG" id="KOG0596">
    <property type="taxonomic scope" value="Eukaryota"/>
</dbReference>
<dbReference type="EMBL" id="GL996512">
    <property type="protein sequence ID" value="EGV65672.1"/>
    <property type="molecule type" value="Genomic_DNA"/>
</dbReference>
<evidence type="ECO:0000256" key="2">
    <source>
        <dbReference type="ARBA" id="ARBA00022679"/>
    </source>
</evidence>
<evidence type="ECO:0000256" key="4">
    <source>
        <dbReference type="ARBA" id="ARBA00022777"/>
    </source>
</evidence>
<dbReference type="GO" id="GO:0005524">
    <property type="term" value="F:ATP binding"/>
    <property type="evidence" value="ECO:0007669"/>
    <property type="project" value="UniProtKB-UniRule"/>
</dbReference>
<feature type="compositionally biased region" description="Basic residues" evidence="8">
    <location>
        <begin position="214"/>
        <end position="223"/>
    </location>
</feature>
<dbReference type="CDD" id="cd14131">
    <property type="entry name" value="PKc_Mps1"/>
    <property type="match status" value="1"/>
</dbReference>
<dbReference type="OrthoDB" id="20524at2759"/>
<feature type="binding site" evidence="6">
    <location>
        <position position="410"/>
    </location>
    <ligand>
        <name>ATP</name>
        <dbReference type="ChEBI" id="CHEBI:30616"/>
    </ligand>
</feature>
<feature type="compositionally biased region" description="Basic and acidic residues" evidence="8">
    <location>
        <begin position="344"/>
        <end position="365"/>
    </location>
</feature>
<dbReference type="GO" id="GO:0005634">
    <property type="term" value="C:nucleus"/>
    <property type="evidence" value="ECO:0007669"/>
    <property type="project" value="TreeGrafter"/>
</dbReference>
<evidence type="ECO:0000256" key="6">
    <source>
        <dbReference type="PROSITE-ProRule" id="PRU10141"/>
    </source>
</evidence>
<feature type="compositionally biased region" description="Polar residues" evidence="8">
    <location>
        <begin position="80"/>
        <end position="131"/>
    </location>
</feature>
<dbReference type="GO" id="GO:0033316">
    <property type="term" value="P:meiotic spindle assembly checkpoint signaling"/>
    <property type="evidence" value="ECO:0007669"/>
    <property type="project" value="TreeGrafter"/>
</dbReference>
<dbReference type="InterPro" id="IPR011009">
    <property type="entry name" value="Kinase-like_dom_sf"/>
</dbReference>
<evidence type="ECO:0000313" key="10">
    <source>
        <dbReference type="EMBL" id="EGV65672.1"/>
    </source>
</evidence>
<dbReference type="FunFam" id="3.30.200.20:FF:000131">
    <property type="entry name" value="Dual specificity protein kinase TTK"/>
    <property type="match status" value="1"/>
</dbReference>
<dbReference type="GO" id="GO:0000776">
    <property type="term" value="C:kinetochore"/>
    <property type="evidence" value="ECO:0007669"/>
    <property type="project" value="TreeGrafter"/>
</dbReference>
<keyword evidence="7" id="KW-0175">Coiled coil</keyword>
<reference evidence="10 11" key="1">
    <citation type="journal article" date="2011" name="Proc. Natl. Acad. Sci. U.S.A.">
        <title>Comparative genomics of xylose-fermenting fungi for enhanced biofuel production.</title>
        <authorList>
            <person name="Wohlbach D.J."/>
            <person name="Kuo A."/>
            <person name="Sato T.K."/>
            <person name="Potts K.M."/>
            <person name="Salamov A.A."/>
            <person name="LaButti K.M."/>
            <person name="Sun H."/>
            <person name="Clum A."/>
            <person name="Pangilinan J.L."/>
            <person name="Lindquist E.A."/>
            <person name="Lucas S."/>
            <person name="Lapidus A."/>
            <person name="Jin M."/>
            <person name="Gunawan C."/>
            <person name="Balan V."/>
            <person name="Dale B.E."/>
            <person name="Jeffries T.W."/>
            <person name="Zinkel R."/>
            <person name="Barry K.W."/>
            <person name="Grigoriev I.V."/>
            <person name="Gasch A.P."/>
        </authorList>
    </citation>
    <scope>NUCLEOTIDE SEQUENCE [LARGE SCALE GENOMIC DNA]</scope>
    <source>
        <strain evidence="11">ATCC 10573 / BCRC 21748 / CBS 615 / JCM 9827 / NBRC 10315 / NRRL Y-1498 / VKM Y-70</strain>
    </source>
</reference>
<evidence type="ECO:0000256" key="7">
    <source>
        <dbReference type="SAM" id="Coils"/>
    </source>
</evidence>
<name>G3AXQ7_CANTC</name>
<keyword evidence="11" id="KW-1185">Reference proteome</keyword>
<dbReference type="InterPro" id="IPR017441">
    <property type="entry name" value="Protein_kinase_ATP_BS"/>
</dbReference>
<organism evidence="11">
    <name type="scientific">Candida tenuis (strain ATCC 10573 / BCRC 21748 / CBS 615 / JCM 9827 / NBRC 10315 / NRRL Y-1498 / VKM Y-70)</name>
    <name type="common">Yeast</name>
    <name type="synonym">Yamadazyma tenuis</name>
    <dbReference type="NCBI Taxonomy" id="590646"/>
    <lineage>
        <taxon>Eukaryota</taxon>
        <taxon>Fungi</taxon>
        <taxon>Dikarya</taxon>
        <taxon>Ascomycota</taxon>
        <taxon>Saccharomycotina</taxon>
        <taxon>Pichiomycetes</taxon>
        <taxon>Debaryomycetaceae</taxon>
        <taxon>Yamadazyma</taxon>
    </lineage>
</organism>
<feature type="compositionally biased region" description="Polar residues" evidence="8">
    <location>
        <begin position="154"/>
        <end position="189"/>
    </location>
</feature>
<dbReference type="InterPro" id="IPR000719">
    <property type="entry name" value="Prot_kinase_dom"/>
</dbReference>
<dbReference type="GO" id="GO:0004674">
    <property type="term" value="F:protein serine/threonine kinase activity"/>
    <property type="evidence" value="ECO:0007669"/>
    <property type="project" value="UniProtKB-KW"/>
</dbReference>
<feature type="domain" description="Protein kinase" evidence="9">
    <location>
        <begin position="380"/>
        <end position="652"/>
    </location>
</feature>
<keyword evidence="1" id="KW-0723">Serine/threonine-protein kinase</keyword>
<dbReference type="PROSITE" id="PS00108">
    <property type="entry name" value="PROTEIN_KINASE_ST"/>
    <property type="match status" value="1"/>
</dbReference>
<dbReference type="InterPro" id="IPR027084">
    <property type="entry name" value="Mps1_cat"/>
</dbReference>
<feature type="region of interest" description="Disordered" evidence="8">
    <location>
        <begin position="154"/>
        <end position="258"/>
    </location>
</feature>
<dbReference type="SMART" id="SM00220">
    <property type="entry name" value="S_TKc"/>
    <property type="match status" value="1"/>
</dbReference>
<evidence type="ECO:0000256" key="1">
    <source>
        <dbReference type="ARBA" id="ARBA00022527"/>
    </source>
</evidence>
<keyword evidence="2" id="KW-0808">Transferase</keyword>
<sequence length="706" mass="79800">MFPRDIVPERPAKKHLLEDDHTFLPPALSSYSIALLNDRTSQSKPPPQNPHITGIYDLDFPQSGRNKLKEKLSMHFRESAYQSSTSENPFLRSSKSSNEFQPDPTNDVVNPNANTSITSSYNQHSNHSMSHPGSDRNLSHNSVTKLSNYNANLSNHHMSLSNHNTNNLSEQASDPLPTTNPSTYRTASPQVRYRPSSENSLSDRFTDRIMPPVKRLRGPKRFGKLIGPPQRVVRTSVDTPSPVQEQSKRPSPSSNEFDLSFLDKDKELELRKRIEEQKKLNELESRRARADAKAKAIKALSTHEEPVSMERIRNPLVELPPSQNNIARSDDNGFRKPKLPRPSPVKEKGAHDEEKENMTPVEHKPHPPRKKAITINNVQYEKLELLGRGGTSKVYKVKSLVDNRLYAIKKVTFDQFDDACIKCFKGEIDLLLKLRNNARVVQLVDYAIGEGQIYLVMECGEIDLSHVLHNRLKGDSKLDLNFVKFYATELLTCVQTVHQAEIVHSDLKPANFLFVRGVLKIIDFGIADSVPDHTANVYRDAQIGTPNYMAPEAWVNSSTEHKNTWKVSKPSDIWSCGCIIYQMIYGKPPYGKYSGNQRIMAVLNPQVKIQYPSKGIGGVPVPTSAIELMENCLARIPNDRWTVDRCLTSDFLKPKVVSENFIRDLVHSAVNFGYNNRANGTGIISTDVYDKLVETVMRQIEELNFS</sequence>
<protein>
    <submittedName>
        <fullName evidence="10">Kinase-like protein</fullName>
    </submittedName>
</protein>
<dbReference type="GO" id="GO:0007094">
    <property type="term" value="P:mitotic spindle assembly checkpoint signaling"/>
    <property type="evidence" value="ECO:0007669"/>
    <property type="project" value="TreeGrafter"/>
</dbReference>
<dbReference type="GO" id="GO:0098813">
    <property type="term" value="P:nuclear chromosome segregation"/>
    <property type="evidence" value="ECO:0007669"/>
    <property type="project" value="UniProtKB-ARBA"/>
</dbReference>
<dbReference type="Gene3D" id="1.10.510.10">
    <property type="entry name" value="Transferase(Phosphotransferase) domain 1"/>
    <property type="match status" value="1"/>
</dbReference>
<dbReference type="GO" id="GO:0030447">
    <property type="term" value="P:filamentous growth"/>
    <property type="evidence" value="ECO:0007669"/>
    <property type="project" value="UniProtKB-ARBA"/>
</dbReference>
<feature type="region of interest" description="Disordered" evidence="8">
    <location>
        <begin position="39"/>
        <end position="60"/>
    </location>
</feature>
<dbReference type="Proteomes" id="UP000000707">
    <property type="component" value="Unassembled WGS sequence"/>
</dbReference>
<dbReference type="Pfam" id="PF00069">
    <property type="entry name" value="Pkinase"/>
    <property type="match status" value="1"/>
</dbReference>
<feature type="coiled-coil region" evidence="7">
    <location>
        <begin position="266"/>
        <end position="300"/>
    </location>
</feature>
<feature type="region of interest" description="Disordered" evidence="8">
    <location>
        <begin position="320"/>
        <end position="369"/>
    </location>
</feature>
<keyword evidence="5 6" id="KW-0067">ATP-binding</keyword>
<feature type="compositionally biased region" description="Polar residues" evidence="8">
    <location>
        <begin position="236"/>
        <end position="257"/>
    </location>
</feature>
<proteinExistence type="predicted"/>
<dbReference type="PANTHER" id="PTHR22974">
    <property type="entry name" value="MIXED LINEAGE PROTEIN KINASE"/>
    <property type="match status" value="1"/>
</dbReference>
<dbReference type="GO" id="GO:0034501">
    <property type="term" value="P:protein localization to kinetochore"/>
    <property type="evidence" value="ECO:0007669"/>
    <property type="project" value="TreeGrafter"/>
</dbReference>
<evidence type="ECO:0000256" key="5">
    <source>
        <dbReference type="ARBA" id="ARBA00022840"/>
    </source>
</evidence>
<accession>G3AXQ7</accession>
<dbReference type="AlphaFoldDB" id="G3AXQ7"/>
<feature type="region of interest" description="Disordered" evidence="8">
    <location>
        <begin position="79"/>
        <end position="141"/>
    </location>
</feature>
<dbReference type="HOGENOM" id="CLU_019372_0_0_1"/>
<gene>
    <name evidence="10" type="ORF">CANTEDRAFT_129148</name>
</gene>
<evidence type="ECO:0000256" key="3">
    <source>
        <dbReference type="ARBA" id="ARBA00022741"/>
    </source>
</evidence>
<dbReference type="STRING" id="590646.G3AXQ7"/>
<evidence type="ECO:0000313" key="11">
    <source>
        <dbReference type="Proteomes" id="UP000000707"/>
    </source>
</evidence>
<keyword evidence="3 6" id="KW-0547">Nucleotide-binding</keyword>
<evidence type="ECO:0000256" key="8">
    <source>
        <dbReference type="SAM" id="MobiDB-lite"/>
    </source>
</evidence>
<dbReference type="Gene3D" id="3.30.200.20">
    <property type="entry name" value="Phosphorylase Kinase, domain 1"/>
    <property type="match status" value="1"/>
</dbReference>
<dbReference type="PROSITE" id="PS00107">
    <property type="entry name" value="PROTEIN_KINASE_ATP"/>
    <property type="match status" value="1"/>
</dbReference>
<dbReference type="SUPFAM" id="SSF56112">
    <property type="entry name" value="Protein kinase-like (PK-like)"/>
    <property type="match status" value="1"/>
</dbReference>
<dbReference type="PANTHER" id="PTHR22974:SF21">
    <property type="entry name" value="DUAL SPECIFICITY PROTEIN KINASE TTK"/>
    <property type="match status" value="1"/>
</dbReference>
<dbReference type="PROSITE" id="PS50011">
    <property type="entry name" value="PROTEIN_KINASE_DOM"/>
    <property type="match status" value="1"/>
</dbReference>
<dbReference type="InterPro" id="IPR008271">
    <property type="entry name" value="Ser/Thr_kinase_AS"/>
</dbReference>